<comment type="caution">
    <text evidence="1">The sequence shown here is derived from an EMBL/GenBank/DDBJ whole genome shotgun (WGS) entry which is preliminary data.</text>
</comment>
<keyword evidence="2" id="KW-1185">Reference proteome</keyword>
<organism evidence="1 2">
    <name type="scientific">Pectinatus cerevisiiphilus</name>
    <dbReference type="NCBI Taxonomy" id="86956"/>
    <lineage>
        <taxon>Bacteria</taxon>
        <taxon>Bacillati</taxon>
        <taxon>Bacillota</taxon>
        <taxon>Negativicutes</taxon>
        <taxon>Selenomonadales</taxon>
        <taxon>Selenomonadaceae</taxon>
        <taxon>Pectinatus</taxon>
    </lineage>
</organism>
<sequence length="409" mass="45038">MSMINRSQGSIFSIAGKALSSPNSILKAKSSLAQNKQQADYKVDVDIKGDTVKDKLFRKRVQLLEESNKKNHIVKTTNVDTLSAGSSADTPLINNADISLLMEILKKSSSTENTAGTQSNYYDDNLQALSDYLNSTDKPIIDITAKGQKPTEEAVAFSTTIGGKNVILRYDKSTLTTNESNLAFTANGIDAKVLIELGGKAPAENDMISSVNNAFKELGNRMSEFKAMELNGQLGTGCASEILEIHLNNIAVAINGYNKYYDDKSVFDTIIDGLQMAKQSLFNDSVVKNDSKKMSVVGTTKLIDYITDMFKKGKNGTLLSESNYWDDSNTILSSEFGGDSGGSLVTVDDKLLSWKYIEYKKRFMAELGNQTPDEKNNILLKSLQDTNGKVDYVKWFKSLLTPFKDAYHK</sequence>
<reference evidence="1 2" key="1">
    <citation type="submission" date="2019-03" db="EMBL/GenBank/DDBJ databases">
        <title>Genomic Encyclopedia of Type Strains, Phase IV (KMG-IV): sequencing the most valuable type-strain genomes for metagenomic binning, comparative biology and taxonomic classification.</title>
        <authorList>
            <person name="Goeker M."/>
        </authorList>
    </citation>
    <scope>NUCLEOTIDE SEQUENCE [LARGE SCALE GENOMIC DNA]</scope>
    <source>
        <strain evidence="1 2">DSM 20467</strain>
    </source>
</reference>
<accession>A0A4R3KFS5</accession>
<proteinExistence type="predicted"/>
<protein>
    <submittedName>
        <fullName evidence="1">Uncharacterized protein</fullName>
    </submittedName>
</protein>
<dbReference type="EMBL" id="SMAA01000001">
    <property type="protein sequence ID" value="TCS82060.1"/>
    <property type="molecule type" value="Genomic_DNA"/>
</dbReference>
<gene>
    <name evidence="1" type="ORF">EDC37_101233</name>
</gene>
<dbReference type="Proteomes" id="UP000295188">
    <property type="component" value="Unassembled WGS sequence"/>
</dbReference>
<dbReference type="AlphaFoldDB" id="A0A4R3KFS5"/>
<dbReference type="RefSeq" id="WP_132547036.1">
    <property type="nucleotide sequence ID" value="NZ_SMAA01000001.1"/>
</dbReference>
<evidence type="ECO:0000313" key="2">
    <source>
        <dbReference type="Proteomes" id="UP000295188"/>
    </source>
</evidence>
<name>A0A4R3KFS5_9FIRM</name>
<evidence type="ECO:0000313" key="1">
    <source>
        <dbReference type="EMBL" id="TCS82060.1"/>
    </source>
</evidence>